<keyword evidence="1" id="KW-1133">Transmembrane helix</keyword>
<comment type="caution">
    <text evidence="2">The sequence shown here is derived from an EMBL/GenBank/DDBJ whole genome shotgun (WGS) entry which is preliminary data.</text>
</comment>
<dbReference type="Proteomes" id="UP000253094">
    <property type="component" value="Unassembled WGS sequence"/>
</dbReference>
<keyword evidence="3" id="KW-1185">Reference proteome</keyword>
<evidence type="ECO:0000313" key="3">
    <source>
        <dbReference type="Proteomes" id="UP000253094"/>
    </source>
</evidence>
<protein>
    <submittedName>
        <fullName evidence="2">Uncharacterized protein</fullName>
    </submittedName>
</protein>
<keyword evidence="1" id="KW-0472">Membrane</keyword>
<reference evidence="2 3" key="1">
    <citation type="submission" date="2018-06" db="EMBL/GenBank/DDBJ databases">
        <title>Sphaerisporangium craniellae sp. nov., isolated from a marine sponge in the South China Sea.</title>
        <authorList>
            <person name="Li L."/>
        </authorList>
    </citation>
    <scope>NUCLEOTIDE SEQUENCE [LARGE SCALE GENOMIC DNA]</scope>
    <source>
        <strain evidence="2 3">CCTCC AA 208026</strain>
    </source>
</reference>
<feature type="transmembrane region" description="Helical" evidence="1">
    <location>
        <begin position="12"/>
        <end position="31"/>
    </location>
</feature>
<gene>
    <name evidence="2" type="ORF">DQ384_36460</name>
</gene>
<sequence>MIKTTDKKIKVLAVRATALLVPVAGTMLILVPDLINVLRVLGALASLLVAFYVLSRPDTPPPRPSWAAYRDAFFAAFPVARRRNCRRGRR</sequence>
<feature type="transmembrane region" description="Helical" evidence="1">
    <location>
        <begin position="37"/>
        <end position="54"/>
    </location>
</feature>
<dbReference type="EMBL" id="QOIL01000029">
    <property type="protein sequence ID" value="RCG21955.1"/>
    <property type="molecule type" value="Genomic_DNA"/>
</dbReference>
<keyword evidence="1" id="KW-0812">Transmembrane</keyword>
<dbReference type="RefSeq" id="WP_114033433.1">
    <property type="nucleotide sequence ID" value="NZ_QOIL01000029.1"/>
</dbReference>
<proteinExistence type="predicted"/>
<evidence type="ECO:0000313" key="2">
    <source>
        <dbReference type="EMBL" id="RCG21955.1"/>
    </source>
</evidence>
<evidence type="ECO:0000256" key="1">
    <source>
        <dbReference type="SAM" id="Phobius"/>
    </source>
</evidence>
<dbReference type="AlphaFoldDB" id="A0A367EWJ3"/>
<name>A0A367EWJ3_9ACTN</name>
<accession>A0A367EWJ3</accession>
<organism evidence="2 3">
    <name type="scientific">Sphaerisporangium album</name>
    <dbReference type="NCBI Taxonomy" id="509200"/>
    <lineage>
        <taxon>Bacteria</taxon>
        <taxon>Bacillati</taxon>
        <taxon>Actinomycetota</taxon>
        <taxon>Actinomycetes</taxon>
        <taxon>Streptosporangiales</taxon>
        <taxon>Streptosporangiaceae</taxon>
        <taxon>Sphaerisporangium</taxon>
    </lineage>
</organism>